<dbReference type="Proteomes" id="UP000240971">
    <property type="component" value="Unassembled WGS sequence"/>
</dbReference>
<feature type="compositionally biased region" description="Polar residues" evidence="1">
    <location>
        <begin position="22"/>
        <end position="39"/>
    </location>
</feature>
<evidence type="ECO:0000313" key="3">
    <source>
        <dbReference type="Proteomes" id="UP000240971"/>
    </source>
</evidence>
<evidence type="ECO:0000313" key="2">
    <source>
        <dbReference type="EMBL" id="PSL46643.1"/>
    </source>
</evidence>
<feature type="region of interest" description="Disordered" evidence="1">
    <location>
        <begin position="1"/>
        <end position="39"/>
    </location>
</feature>
<proteinExistence type="predicted"/>
<dbReference type="EMBL" id="PYAW01000003">
    <property type="protein sequence ID" value="PSL46643.1"/>
    <property type="molecule type" value="Genomic_DNA"/>
</dbReference>
<evidence type="ECO:0000256" key="1">
    <source>
        <dbReference type="SAM" id="MobiDB-lite"/>
    </source>
</evidence>
<protein>
    <submittedName>
        <fullName evidence="2">Uncharacterized protein</fullName>
    </submittedName>
</protein>
<keyword evidence="3" id="KW-1185">Reference proteome</keyword>
<gene>
    <name evidence="2" type="ORF">CLV51_103624</name>
</gene>
<comment type="caution">
    <text evidence="2">The sequence shown here is derived from an EMBL/GenBank/DDBJ whole genome shotgun (WGS) entry which is preliminary data.</text>
</comment>
<accession>A0A2P8HK94</accession>
<sequence length="39" mass="4329">MGAEELSKDISVSLLNKKQHNIHQGNPFNPKNPGSDNIR</sequence>
<organism evidence="2 3">
    <name type="scientific">Chitinophaga niastensis</name>
    <dbReference type="NCBI Taxonomy" id="536980"/>
    <lineage>
        <taxon>Bacteria</taxon>
        <taxon>Pseudomonadati</taxon>
        <taxon>Bacteroidota</taxon>
        <taxon>Chitinophagia</taxon>
        <taxon>Chitinophagales</taxon>
        <taxon>Chitinophagaceae</taxon>
        <taxon>Chitinophaga</taxon>
    </lineage>
</organism>
<reference evidence="2 3" key="1">
    <citation type="submission" date="2018-03" db="EMBL/GenBank/DDBJ databases">
        <title>Genomic Encyclopedia of Archaeal and Bacterial Type Strains, Phase II (KMG-II): from individual species to whole genera.</title>
        <authorList>
            <person name="Goeker M."/>
        </authorList>
    </citation>
    <scope>NUCLEOTIDE SEQUENCE [LARGE SCALE GENOMIC DNA]</scope>
    <source>
        <strain evidence="2 3">DSM 24859</strain>
    </source>
</reference>
<dbReference type="AlphaFoldDB" id="A0A2P8HK94"/>
<name>A0A2P8HK94_CHINA</name>